<evidence type="ECO:0000313" key="3">
    <source>
        <dbReference type="Proteomes" id="UP000192501"/>
    </source>
</evidence>
<dbReference type="VEuPathDB" id="MicrosporidiaDB:A0H76_2824"/>
<keyword evidence="1" id="KW-0472">Membrane</keyword>
<dbReference type="AlphaFoldDB" id="A0A1X0QLB9"/>
<feature type="transmembrane region" description="Helical" evidence="1">
    <location>
        <begin position="50"/>
        <end position="72"/>
    </location>
</feature>
<reference evidence="2 3" key="1">
    <citation type="journal article" date="2017" name="Environ. Microbiol.">
        <title>Decay of the glycolytic pathway and adaptation to intranuclear parasitism within Enterocytozoonidae microsporidia.</title>
        <authorList>
            <person name="Wiredu Boakye D."/>
            <person name="Jaroenlak P."/>
            <person name="Prachumwat A."/>
            <person name="Williams T.A."/>
            <person name="Bateman K.S."/>
            <person name="Itsathitphaisarn O."/>
            <person name="Sritunyalucksana K."/>
            <person name="Paszkiewicz K.H."/>
            <person name="Moore K.A."/>
            <person name="Stentiford G.D."/>
            <person name="Williams B.A."/>
        </authorList>
    </citation>
    <scope>NUCLEOTIDE SEQUENCE [LARGE SCALE GENOMIC DNA]</scope>
    <source>
        <strain evidence="3">canceri</strain>
    </source>
</reference>
<name>A0A1X0QLB9_9MICR</name>
<sequence>MYLVSTCRNLLFILYSFNPKVYDTIEFECKEFNLSVDNVRSSPGAITSSLIILSDAFKYIFILNTFICLHIFNKKIDKSFIFSGLSSRKTPPL</sequence>
<evidence type="ECO:0000256" key="1">
    <source>
        <dbReference type="SAM" id="Phobius"/>
    </source>
</evidence>
<comment type="caution">
    <text evidence="2">The sequence shown here is derived from an EMBL/GenBank/DDBJ whole genome shotgun (WGS) entry which is preliminary data.</text>
</comment>
<dbReference type="EMBL" id="LTAI01000010">
    <property type="protein sequence ID" value="ORE00558.1"/>
    <property type="molecule type" value="Genomic_DNA"/>
</dbReference>
<dbReference type="Proteomes" id="UP000192501">
    <property type="component" value="Unassembled WGS sequence"/>
</dbReference>
<keyword evidence="1" id="KW-0812">Transmembrane</keyword>
<proteinExistence type="predicted"/>
<gene>
    <name evidence="2" type="ORF">A0H76_2824</name>
</gene>
<accession>A0A1X0QLB9</accession>
<protein>
    <submittedName>
        <fullName evidence="2">Uncharacterized protein</fullName>
    </submittedName>
</protein>
<organism evidence="2 3">
    <name type="scientific">Hepatospora eriocheir</name>
    <dbReference type="NCBI Taxonomy" id="1081669"/>
    <lineage>
        <taxon>Eukaryota</taxon>
        <taxon>Fungi</taxon>
        <taxon>Fungi incertae sedis</taxon>
        <taxon>Microsporidia</taxon>
        <taxon>Hepatosporidae</taxon>
        <taxon>Hepatospora</taxon>
    </lineage>
</organism>
<evidence type="ECO:0000313" key="2">
    <source>
        <dbReference type="EMBL" id="ORE00558.1"/>
    </source>
</evidence>
<keyword evidence="1" id="KW-1133">Transmembrane helix</keyword>